<evidence type="ECO:0000313" key="2">
    <source>
        <dbReference type="Proteomes" id="UP001551189"/>
    </source>
</evidence>
<gene>
    <name evidence="1" type="ORF">ABZ931_22965</name>
</gene>
<dbReference type="Proteomes" id="UP001551189">
    <property type="component" value="Unassembled WGS sequence"/>
</dbReference>
<sequence>MAAEQGDGSGEEFVEALVRLRAGAPVGELADWAAVHGLEVTPMAAGALLTGPADRFTAAFGEPPGPRAQSRSLPVPAALRDTARSVTVLAPPGLGADTDAPSPD</sequence>
<dbReference type="RefSeq" id="WP_359697897.1">
    <property type="nucleotide sequence ID" value="NZ_JBEYXT010000111.1"/>
</dbReference>
<keyword evidence="2" id="KW-1185">Reference proteome</keyword>
<organism evidence="1 2">
    <name type="scientific">Streptomyces neyagawaensis</name>
    <dbReference type="NCBI Taxonomy" id="42238"/>
    <lineage>
        <taxon>Bacteria</taxon>
        <taxon>Bacillati</taxon>
        <taxon>Actinomycetota</taxon>
        <taxon>Actinomycetes</taxon>
        <taxon>Kitasatosporales</taxon>
        <taxon>Streptomycetaceae</taxon>
        <taxon>Streptomyces</taxon>
    </lineage>
</organism>
<accession>A0ABV3B334</accession>
<reference evidence="1 2" key="1">
    <citation type="submission" date="2024-06" db="EMBL/GenBank/DDBJ databases">
        <title>The Natural Products Discovery Center: Release of the First 8490 Sequenced Strains for Exploring Actinobacteria Biosynthetic Diversity.</title>
        <authorList>
            <person name="Kalkreuter E."/>
            <person name="Kautsar S.A."/>
            <person name="Yang D."/>
            <person name="Bader C.D."/>
            <person name="Teijaro C.N."/>
            <person name="Fluegel L."/>
            <person name="Davis C.M."/>
            <person name="Simpson J.R."/>
            <person name="Lauterbach L."/>
            <person name="Steele A.D."/>
            <person name="Gui C."/>
            <person name="Meng S."/>
            <person name="Li G."/>
            <person name="Viehrig K."/>
            <person name="Ye F."/>
            <person name="Su P."/>
            <person name="Kiefer A.F."/>
            <person name="Nichols A."/>
            <person name="Cepeda A.J."/>
            <person name="Yan W."/>
            <person name="Fan B."/>
            <person name="Jiang Y."/>
            <person name="Adhikari A."/>
            <person name="Zheng C.-J."/>
            <person name="Schuster L."/>
            <person name="Cowan T.M."/>
            <person name="Smanski M.J."/>
            <person name="Chevrette M.G."/>
            <person name="De Carvalho L.P.S."/>
            <person name="Shen B."/>
        </authorList>
    </citation>
    <scope>NUCLEOTIDE SEQUENCE [LARGE SCALE GENOMIC DNA]</scope>
    <source>
        <strain evidence="1 2">NPDC046851</strain>
    </source>
</reference>
<comment type="caution">
    <text evidence="1">The sequence shown here is derived from an EMBL/GenBank/DDBJ whole genome shotgun (WGS) entry which is preliminary data.</text>
</comment>
<dbReference type="EMBL" id="JBEYXT010000111">
    <property type="protein sequence ID" value="MEU6803845.1"/>
    <property type="molecule type" value="Genomic_DNA"/>
</dbReference>
<protein>
    <submittedName>
        <fullName evidence="1">Uncharacterized protein</fullName>
    </submittedName>
</protein>
<proteinExistence type="predicted"/>
<name>A0ABV3B334_9ACTN</name>
<evidence type="ECO:0000313" key="1">
    <source>
        <dbReference type="EMBL" id="MEU6803845.1"/>
    </source>
</evidence>